<dbReference type="KEGG" id="lwi:UE46_14745"/>
<evidence type="ECO:0000259" key="1">
    <source>
        <dbReference type="PROSITE" id="PS50056"/>
    </source>
</evidence>
<sequence length="164" mass="18860">MANYINEKRRQIDFDPYTLPIIALPEVIATSFDPIGKTPIMIRIADKDKAFAPLKDPGKYQGVLEVNFNDINEEDDYWGLSKKESDDMILFNKKHAEIIHDFVDQFDDISQIVVHCNAGVSRSSAVAMQLAEYTNDPDTYTKLREIKRYLPNTRVLAIMRGEEF</sequence>
<dbReference type="Proteomes" id="UP000223060">
    <property type="component" value="Chromosome"/>
</dbReference>
<dbReference type="Gene3D" id="3.90.190.10">
    <property type="entry name" value="Protein tyrosine phosphatase superfamily"/>
    <property type="match status" value="1"/>
</dbReference>
<proteinExistence type="predicted"/>
<dbReference type="PROSITE" id="PS50056">
    <property type="entry name" value="TYR_PHOSPHATASE_2"/>
    <property type="match status" value="1"/>
</dbReference>
<dbReference type="InterPro" id="IPR016130">
    <property type="entry name" value="Tyr_Pase_AS"/>
</dbReference>
<feature type="domain" description="Tyrosine specific protein phosphatases" evidence="1">
    <location>
        <begin position="93"/>
        <end position="164"/>
    </location>
</feature>
<evidence type="ECO:0000313" key="2">
    <source>
        <dbReference type="EMBL" id="AQY52153.1"/>
    </source>
</evidence>
<organism evidence="2 4">
    <name type="scientific">Listeria weihenstephanensis</name>
    <dbReference type="NCBI Taxonomy" id="1006155"/>
    <lineage>
        <taxon>Bacteria</taxon>
        <taxon>Bacillati</taxon>
        <taxon>Bacillota</taxon>
        <taxon>Bacilli</taxon>
        <taxon>Bacillales</taxon>
        <taxon>Listeriaceae</taxon>
        <taxon>Listeria</taxon>
    </lineage>
</organism>
<dbReference type="AlphaFoldDB" id="A0A1S7FXK2"/>
<dbReference type="RefSeq" id="WP_036060653.1">
    <property type="nucleotide sequence ID" value="NZ_CP011102.1"/>
</dbReference>
<name>A0A1S7FXK2_9LIST</name>
<dbReference type="InterPro" id="IPR000387">
    <property type="entry name" value="Tyr_Pase_dom"/>
</dbReference>
<reference evidence="2" key="2">
    <citation type="submission" date="2015-03" db="EMBL/GenBank/DDBJ databases">
        <authorList>
            <person name="Murphy D."/>
        </authorList>
    </citation>
    <scope>NUCLEOTIDE SEQUENCE [LARGE SCALE GENOMIC DNA]</scope>
    <source>
        <strain evidence="2">WS 4560</strain>
    </source>
</reference>
<protein>
    <recommendedName>
        <fullName evidence="1">Tyrosine specific protein phosphatases domain-containing protein</fullName>
    </recommendedName>
</protein>
<evidence type="ECO:0000313" key="3">
    <source>
        <dbReference type="EMBL" id="MBC1500943.1"/>
    </source>
</evidence>
<evidence type="ECO:0000313" key="4">
    <source>
        <dbReference type="Proteomes" id="UP000223060"/>
    </source>
</evidence>
<dbReference type="InterPro" id="IPR029021">
    <property type="entry name" value="Prot-tyrosine_phosphatase-like"/>
</dbReference>
<reference evidence="4" key="1">
    <citation type="submission" date="2015-03" db="EMBL/GenBank/DDBJ databases">
        <authorList>
            <person name="Ferrari E."/>
            <person name="Walter M.C."/>
            <person name="Huptas C."/>
            <person name="Scherer S."/>
            <person name="Mueller-Herbst S."/>
        </authorList>
    </citation>
    <scope>NUCLEOTIDE SEQUENCE [LARGE SCALE GENOMIC DNA]</scope>
    <source>
        <strain evidence="4">LWP01</strain>
    </source>
</reference>
<reference evidence="3 5" key="3">
    <citation type="submission" date="2020-03" db="EMBL/GenBank/DDBJ databases">
        <title>Soil Listeria distribution.</title>
        <authorList>
            <person name="Liao J."/>
            <person name="Wiedmann M."/>
        </authorList>
    </citation>
    <scope>NUCLEOTIDE SEQUENCE [LARGE SCALE GENOMIC DNA]</scope>
    <source>
        <strain evidence="3 5">FSL L7-1523</strain>
    </source>
</reference>
<dbReference type="Proteomes" id="UP000564536">
    <property type="component" value="Unassembled WGS sequence"/>
</dbReference>
<accession>A0A1S7FXK2</accession>
<keyword evidence="4" id="KW-1185">Reference proteome</keyword>
<dbReference type="EMBL" id="CP011102">
    <property type="protein sequence ID" value="AQY52153.1"/>
    <property type="molecule type" value="Genomic_DNA"/>
</dbReference>
<dbReference type="PROSITE" id="PS00383">
    <property type="entry name" value="TYR_PHOSPHATASE_1"/>
    <property type="match status" value="1"/>
</dbReference>
<gene>
    <name evidence="3" type="ORF">HB943_10015</name>
    <name evidence="2" type="ORF">UE46_14745</name>
</gene>
<dbReference type="SUPFAM" id="SSF52799">
    <property type="entry name" value="(Phosphotyrosine protein) phosphatases II"/>
    <property type="match status" value="1"/>
</dbReference>
<dbReference type="EMBL" id="JAARRL010000014">
    <property type="protein sequence ID" value="MBC1500943.1"/>
    <property type="molecule type" value="Genomic_DNA"/>
</dbReference>
<evidence type="ECO:0000313" key="5">
    <source>
        <dbReference type="Proteomes" id="UP000564536"/>
    </source>
</evidence>